<keyword evidence="2" id="KW-1185">Reference proteome</keyword>
<dbReference type="AlphaFoldDB" id="A0A199XUA0"/>
<organism evidence="1 2">
    <name type="scientific">Flavobacterium succinicans</name>
    <dbReference type="NCBI Taxonomy" id="29536"/>
    <lineage>
        <taxon>Bacteria</taxon>
        <taxon>Pseudomonadati</taxon>
        <taxon>Bacteroidota</taxon>
        <taxon>Flavobacteriia</taxon>
        <taxon>Flavobacteriales</taxon>
        <taxon>Flavobacteriaceae</taxon>
        <taxon>Flavobacterium</taxon>
    </lineage>
</organism>
<dbReference type="EMBL" id="JMTM01000017">
    <property type="protein sequence ID" value="OAZ05002.1"/>
    <property type="molecule type" value="Genomic_DNA"/>
</dbReference>
<reference evidence="1 2" key="1">
    <citation type="submission" date="2016-06" db="EMBL/GenBank/DDBJ databases">
        <title>Draft genome sequence of Flavobacterium succinicans strain DD5b.</title>
        <authorList>
            <person name="Poehlein A."/>
            <person name="Daniel R."/>
            <person name="Simeonova D.D."/>
        </authorList>
    </citation>
    <scope>NUCLEOTIDE SEQUENCE [LARGE SCALE GENOMIC DNA]</scope>
    <source>
        <strain evidence="1 2">DD5b</strain>
    </source>
</reference>
<protein>
    <submittedName>
        <fullName evidence="1">Uncharacterized protein</fullName>
    </submittedName>
</protein>
<proteinExistence type="predicted"/>
<dbReference type="Proteomes" id="UP000093807">
    <property type="component" value="Unassembled WGS sequence"/>
</dbReference>
<comment type="caution">
    <text evidence="1">The sequence shown here is derived from an EMBL/GenBank/DDBJ whole genome shotgun (WGS) entry which is preliminary data.</text>
</comment>
<evidence type="ECO:0000313" key="2">
    <source>
        <dbReference type="Proteomes" id="UP000093807"/>
    </source>
</evidence>
<sequence>MQILFENKEFEGMFGLNKSKTNWFKHFDALVFVGMGEKSTIVR</sequence>
<accession>A0A199XUA0</accession>
<dbReference type="PATRIC" id="fig|29536.5.peg.878"/>
<name>A0A199XUA0_9FLAO</name>
<evidence type="ECO:0000313" key="1">
    <source>
        <dbReference type="EMBL" id="OAZ05002.1"/>
    </source>
</evidence>
<gene>
    <name evidence="1" type="ORF">FLB_08500</name>
</gene>